<evidence type="ECO:0000313" key="9">
    <source>
        <dbReference type="Proteomes" id="UP000243876"/>
    </source>
</evidence>
<reference evidence="9" key="1">
    <citation type="submission" date="2015-02" db="EMBL/GenBank/DDBJ databases">
        <authorList>
            <person name="Gon?alves P."/>
        </authorList>
    </citation>
    <scope>NUCLEOTIDE SEQUENCE [LARGE SCALE GENOMIC DNA]</scope>
</reference>
<evidence type="ECO:0000256" key="3">
    <source>
        <dbReference type="ARBA" id="ARBA00022692"/>
    </source>
</evidence>
<keyword evidence="3 6" id="KW-0812">Transmembrane</keyword>
<evidence type="ECO:0000256" key="5">
    <source>
        <dbReference type="ARBA" id="ARBA00023136"/>
    </source>
</evidence>
<dbReference type="EMBL" id="CENE01000035">
    <property type="protein sequence ID" value="CEQ42770.1"/>
    <property type="molecule type" value="Genomic_DNA"/>
</dbReference>
<sequence length="111" mass="11991">MLASLLIWLSSLALLHSAYSAWAARLAAKQAGTAVTLLLGSPVPREILLEALVSLFFLVIGVLSSAPKLKGVTWASEMSKRSIDTEASLLSFANVRHRGTVLFRDRADEPE</sequence>
<dbReference type="OrthoDB" id="44756at2759"/>
<dbReference type="Proteomes" id="UP000243876">
    <property type="component" value="Unassembled WGS sequence"/>
</dbReference>
<feature type="transmembrane region" description="Helical" evidence="6">
    <location>
        <begin position="47"/>
        <end position="66"/>
    </location>
</feature>
<evidence type="ECO:0000256" key="1">
    <source>
        <dbReference type="ARBA" id="ARBA00004127"/>
    </source>
</evidence>
<evidence type="ECO:0000256" key="6">
    <source>
        <dbReference type="SAM" id="Phobius"/>
    </source>
</evidence>
<keyword evidence="5 6" id="KW-0472">Membrane</keyword>
<dbReference type="InterPro" id="IPR018937">
    <property type="entry name" value="MMgT"/>
</dbReference>
<evidence type="ECO:0000256" key="7">
    <source>
        <dbReference type="SAM" id="SignalP"/>
    </source>
</evidence>
<evidence type="ECO:0000313" key="8">
    <source>
        <dbReference type="EMBL" id="CEQ42770.1"/>
    </source>
</evidence>
<keyword evidence="9" id="KW-1185">Reference proteome</keyword>
<keyword evidence="4 6" id="KW-1133">Transmembrane helix</keyword>
<proteinExistence type="inferred from homology"/>
<dbReference type="Pfam" id="PF10270">
    <property type="entry name" value="MMgT"/>
    <property type="match status" value="1"/>
</dbReference>
<keyword evidence="7" id="KW-0732">Signal</keyword>
<name>A0A0D6ET70_SPOSA</name>
<organism evidence="8 9">
    <name type="scientific">Sporidiobolus salmonicolor</name>
    <name type="common">Yeast-like fungus</name>
    <name type="synonym">Sporobolomyces salmonicolor</name>
    <dbReference type="NCBI Taxonomy" id="5005"/>
    <lineage>
        <taxon>Eukaryota</taxon>
        <taxon>Fungi</taxon>
        <taxon>Dikarya</taxon>
        <taxon>Basidiomycota</taxon>
        <taxon>Pucciniomycotina</taxon>
        <taxon>Microbotryomycetes</taxon>
        <taxon>Sporidiobolales</taxon>
        <taxon>Sporidiobolaceae</taxon>
        <taxon>Sporobolomyces</taxon>
    </lineage>
</organism>
<evidence type="ECO:0000256" key="2">
    <source>
        <dbReference type="ARBA" id="ARBA00006109"/>
    </source>
</evidence>
<dbReference type="AlphaFoldDB" id="A0A0D6ET70"/>
<evidence type="ECO:0000256" key="4">
    <source>
        <dbReference type="ARBA" id="ARBA00022989"/>
    </source>
</evidence>
<feature type="chain" id="PRO_5002303655" evidence="7">
    <location>
        <begin position="21"/>
        <end position="111"/>
    </location>
</feature>
<protein>
    <submittedName>
        <fullName evidence="8">SPOSA6832_04622-mRNA-1:cds</fullName>
    </submittedName>
</protein>
<comment type="subcellular location">
    <subcellularLocation>
        <location evidence="1">Endomembrane system</location>
        <topology evidence="1">Multi-pass membrane protein</topology>
    </subcellularLocation>
</comment>
<gene>
    <name evidence="8" type="primary">SPOSA6832_04622</name>
</gene>
<dbReference type="GO" id="GO:0012505">
    <property type="term" value="C:endomembrane system"/>
    <property type="evidence" value="ECO:0007669"/>
    <property type="project" value="UniProtKB-SubCell"/>
</dbReference>
<feature type="signal peptide" evidence="7">
    <location>
        <begin position="1"/>
        <end position="20"/>
    </location>
</feature>
<comment type="similarity">
    <text evidence="2">Belongs to the membrane magnesium transporter (TC 1.A.67) family.</text>
</comment>
<accession>A0A0D6ET70</accession>